<evidence type="ECO:0000256" key="4">
    <source>
        <dbReference type="ARBA" id="ARBA00022692"/>
    </source>
</evidence>
<evidence type="ECO:0000256" key="1">
    <source>
        <dbReference type="ARBA" id="ARBA00004651"/>
    </source>
</evidence>
<protein>
    <recommendedName>
        <fullName evidence="10">Odorant receptor</fullName>
    </recommendedName>
</protein>
<feature type="transmembrane region" description="Helical" evidence="10">
    <location>
        <begin position="119"/>
        <end position="142"/>
    </location>
</feature>
<feature type="transmembrane region" description="Helical" evidence="10">
    <location>
        <begin position="162"/>
        <end position="182"/>
    </location>
</feature>
<keyword evidence="8 10" id="KW-0675">Receptor</keyword>
<comment type="caution">
    <text evidence="10">Lacks conserved residue(s) required for the propagation of feature annotation.</text>
</comment>
<feature type="transmembrane region" description="Helical" evidence="10">
    <location>
        <begin position="37"/>
        <end position="59"/>
    </location>
</feature>
<accession>A0A1B3P5U4</accession>
<dbReference type="InterPro" id="IPR004117">
    <property type="entry name" value="7tm6_olfct_rcpt"/>
</dbReference>
<keyword evidence="6 10" id="KW-1133">Transmembrane helix</keyword>
<keyword evidence="3 10" id="KW-0716">Sensory transduction</keyword>
<evidence type="ECO:0000256" key="3">
    <source>
        <dbReference type="ARBA" id="ARBA00022606"/>
    </source>
</evidence>
<dbReference type="GO" id="GO:0004984">
    <property type="term" value="F:olfactory receptor activity"/>
    <property type="evidence" value="ECO:0007669"/>
    <property type="project" value="InterPro"/>
</dbReference>
<evidence type="ECO:0000256" key="10">
    <source>
        <dbReference type="RuleBase" id="RU351113"/>
    </source>
</evidence>
<dbReference type="EMBL" id="KX656000">
    <property type="protein sequence ID" value="AOG12949.1"/>
    <property type="molecule type" value="mRNA"/>
</dbReference>
<evidence type="ECO:0000256" key="6">
    <source>
        <dbReference type="ARBA" id="ARBA00022989"/>
    </source>
</evidence>
<keyword evidence="2" id="KW-1003">Cell membrane</keyword>
<reference evidence="11" key="1">
    <citation type="journal article" date="2016" name="BMC Genomics">
        <title>Antennal transcriptome analysis and expression profiles of odorant binding proteins in Eogystia hippophaecolus (Lepidoptera: Cossidae).</title>
        <authorList>
            <person name="Hu P."/>
            <person name="Tao J."/>
            <person name="Cui M."/>
            <person name="Gao C."/>
            <person name="Lu P."/>
            <person name="Luo Y."/>
        </authorList>
    </citation>
    <scope>NUCLEOTIDE SEQUENCE</scope>
</reference>
<feature type="transmembrane region" description="Helical" evidence="10">
    <location>
        <begin position="282"/>
        <end position="299"/>
    </location>
</feature>
<dbReference type="PANTHER" id="PTHR21137:SF35">
    <property type="entry name" value="ODORANT RECEPTOR 19A-RELATED"/>
    <property type="match status" value="1"/>
</dbReference>
<organism evidence="11">
    <name type="scientific">Eogystia hippophaecolus</name>
    <name type="common">Moth</name>
    <name type="synonym">Holcocerus hippophaecolus</name>
    <dbReference type="NCBI Taxonomy" id="1206364"/>
    <lineage>
        <taxon>Eukaryota</taxon>
        <taxon>Metazoa</taxon>
        <taxon>Ecdysozoa</taxon>
        <taxon>Arthropoda</taxon>
        <taxon>Hexapoda</taxon>
        <taxon>Insecta</taxon>
        <taxon>Pterygota</taxon>
        <taxon>Neoptera</taxon>
        <taxon>Endopterygota</taxon>
        <taxon>Lepidoptera</taxon>
        <taxon>Glossata</taxon>
        <taxon>Ditrysia</taxon>
        <taxon>Cossoidea</taxon>
        <taxon>Cossidae</taxon>
        <taxon>Cossinae</taxon>
        <taxon>Eogystia</taxon>
    </lineage>
</organism>
<evidence type="ECO:0000256" key="7">
    <source>
        <dbReference type="ARBA" id="ARBA00023136"/>
    </source>
</evidence>
<comment type="subcellular location">
    <subcellularLocation>
        <location evidence="1 10">Cell membrane</location>
        <topology evidence="1 10">Multi-pass membrane protein</topology>
    </subcellularLocation>
</comment>
<evidence type="ECO:0000256" key="2">
    <source>
        <dbReference type="ARBA" id="ARBA00022475"/>
    </source>
</evidence>
<dbReference type="GO" id="GO:0007165">
    <property type="term" value="P:signal transduction"/>
    <property type="evidence" value="ECO:0007669"/>
    <property type="project" value="UniProtKB-KW"/>
</dbReference>
<feature type="transmembrane region" description="Helical" evidence="10">
    <location>
        <begin position="247"/>
        <end position="270"/>
    </location>
</feature>
<dbReference type="GO" id="GO:0005886">
    <property type="term" value="C:plasma membrane"/>
    <property type="evidence" value="ECO:0007669"/>
    <property type="project" value="UniProtKB-SubCell"/>
</dbReference>
<evidence type="ECO:0000313" key="11">
    <source>
        <dbReference type="EMBL" id="AOG12949.1"/>
    </source>
</evidence>
<name>A0A1B3P5U4_EOGHI</name>
<comment type="similarity">
    <text evidence="10">Belongs to the insect chemoreceptor superfamily. Heteromeric odorant receptor channel (TC 1.A.69) family.</text>
</comment>
<keyword evidence="9 10" id="KW-0807">Transducer</keyword>
<keyword evidence="7 10" id="KW-0472">Membrane</keyword>
<sequence length="376" mass="42850">MKYVGCFRIHFTILGIAGIWMPRSFENNVRLKFYYSVYRIFFLTLFLVGIIYTQFRFFILVIGDIEKTVDSSVLFFTILPHIIKIYTLISCRERIIRLLDIIERIPDKNNILQMFSKNVALISSAYFCTCIGTAILWCVYPFMKPVLTLPFYYPYISQESFLFPVLYVYQTFGIIINALTIASEDFLAGGLMALAAAQLELLCCDLSTIGENKENINGNVDQYYEKIVTCIKFHVKIISFVEELSTIYGLSVFGQFLFSGILLCESAFIIITSDVFTESVTMFLYLLCLLGQLLLYCFCGNMIKTNSEKVAAAAYSSRWERTSLATQKALLFLIMRSQMTLTVTPGGIFDLSLVTFSAVLKSSYSFLAVLNQKHDS</sequence>
<dbReference type="GO" id="GO:0005549">
    <property type="term" value="F:odorant binding"/>
    <property type="evidence" value="ECO:0007669"/>
    <property type="project" value="InterPro"/>
</dbReference>
<keyword evidence="5 10" id="KW-0552">Olfaction</keyword>
<feature type="transmembrane region" description="Helical" evidence="10">
    <location>
        <begin position="71"/>
        <end position="89"/>
    </location>
</feature>
<evidence type="ECO:0000256" key="9">
    <source>
        <dbReference type="ARBA" id="ARBA00023224"/>
    </source>
</evidence>
<evidence type="ECO:0000256" key="5">
    <source>
        <dbReference type="ARBA" id="ARBA00022725"/>
    </source>
</evidence>
<keyword evidence="4 10" id="KW-0812">Transmembrane</keyword>
<dbReference type="AlphaFoldDB" id="A0A1B3P5U4"/>
<dbReference type="PANTHER" id="PTHR21137">
    <property type="entry name" value="ODORANT RECEPTOR"/>
    <property type="match status" value="1"/>
</dbReference>
<evidence type="ECO:0000256" key="8">
    <source>
        <dbReference type="ARBA" id="ARBA00023170"/>
    </source>
</evidence>
<dbReference type="Pfam" id="PF02949">
    <property type="entry name" value="7tm_6"/>
    <property type="match status" value="1"/>
</dbReference>
<proteinExistence type="evidence at transcript level"/>